<keyword evidence="5 11" id="KW-0432">Leucine biosynthesis</keyword>
<dbReference type="NCBIfam" id="NF002086">
    <property type="entry name" value="PRK00915.1-3"/>
    <property type="match status" value="1"/>
</dbReference>
<keyword evidence="9 11" id="KW-0464">Manganese</keyword>
<dbReference type="Proteomes" id="UP000636891">
    <property type="component" value="Unassembled WGS sequence"/>
</dbReference>
<keyword evidence="7 11" id="KW-0808">Transferase</keyword>
<dbReference type="EC" id="2.3.3.13" evidence="3 11"/>
<comment type="caution">
    <text evidence="13">The sequence shown here is derived from an EMBL/GenBank/DDBJ whole genome shotgun (WGS) entry which is preliminary data.</text>
</comment>
<dbReference type="HAMAP" id="MF_01025">
    <property type="entry name" value="LeuA_type1"/>
    <property type="match status" value="1"/>
</dbReference>
<dbReference type="NCBIfam" id="TIGR00973">
    <property type="entry name" value="leuA_bact"/>
    <property type="match status" value="1"/>
</dbReference>
<keyword evidence="14" id="KW-1185">Reference proteome</keyword>
<dbReference type="Pfam" id="PF22617">
    <property type="entry name" value="HCS_D2"/>
    <property type="match status" value="1"/>
</dbReference>
<evidence type="ECO:0000256" key="3">
    <source>
        <dbReference type="ARBA" id="ARBA00012973"/>
    </source>
</evidence>
<evidence type="ECO:0000256" key="11">
    <source>
        <dbReference type="HAMAP-Rule" id="MF_01025"/>
    </source>
</evidence>
<comment type="function">
    <text evidence="11">Catalyzes the condensation of the acetyl group of acetyl-CoA with 3-methyl-2-oxobutanoate (2-ketoisovalerate) to form 3-carboxy-3-hydroxy-4-methylpentanoate (2-isopropylmalate).</text>
</comment>
<feature type="binding site" evidence="11">
    <location>
        <position position="14"/>
    </location>
    <ligand>
        <name>Mn(2+)</name>
        <dbReference type="ChEBI" id="CHEBI:29035"/>
    </ligand>
</feature>
<evidence type="ECO:0000313" key="13">
    <source>
        <dbReference type="EMBL" id="MBC5615491.1"/>
    </source>
</evidence>
<feature type="binding site" evidence="11">
    <location>
        <position position="238"/>
    </location>
    <ligand>
        <name>Mn(2+)</name>
        <dbReference type="ChEBI" id="CHEBI:29035"/>
    </ligand>
</feature>
<dbReference type="CDD" id="cd07940">
    <property type="entry name" value="DRE_TIM_IPMS"/>
    <property type="match status" value="1"/>
</dbReference>
<dbReference type="PROSITE" id="PS00816">
    <property type="entry name" value="AIPM_HOMOCIT_SYNTH_2"/>
    <property type="match status" value="1"/>
</dbReference>
<dbReference type="InterPro" id="IPR005671">
    <property type="entry name" value="LeuA_bact_synth"/>
</dbReference>
<evidence type="ECO:0000256" key="1">
    <source>
        <dbReference type="ARBA" id="ARBA00004689"/>
    </source>
</evidence>
<keyword evidence="6 11" id="KW-0028">Amino-acid biosynthesis</keyword>
<evidence type="ECO:0000256" key="4">
    <source>
        <dbReference type="ARBA" id="ARBA00018198"/>
    </source>
</evidence>
<dbReference type="InterPro" id="IPR036230">
    <property type="entry name" value="LeuA_allosteric_dom_sf"/>
</dbReference>
<keyword evidence="10 11" id="KW-0100">Branched-chain amino acid biosynthesis</keyword>
<dbReference type="SMART" id="SM00917">
    <property type="entry name" value="LeuA_dimer"/>
    <property type="match status" value="1"/>
</dbReference>
<dbReference type="Pfam" id="PF08502">
    <property type="entry name" value="LeuA_dimer"/>
    <property type="match status" value="1"/>
</dbReference>
<protein>
    <recommendedName>
        <fullName evidence="4 11">2-isopropylmalate synthase</fullName>
        <ecNumber evidence="3 11">2.3.3.13</ecNumber>
    </recommendedName>
    <alternativeName>
        <fullName evidence="11">Alpha-IPM synthase</fullName>
    </alternativeName>
    <alternativeName>
        <fullName evidence="11">Alpha-isopropylmalate synthase</fullName>
    </alternativeName>
</protein>
<keyword evidence="8 11" id="KW-0479">Metal-binding</keyword>
<keyword evidence="13" id="KW-0012">Acyltransferase</keyword>
<dbReference type="SUPFAM" id="SSF110921">
    <property type="entry name" value="2-isopropylmalate synthase LeuA, allosteric (dimerisation) domain"/>
    <property type="match status" value="1"/>
</dbReference>
<feature type="binding site" evidence="11">
    <location>
        <position position="204"/>
    </location>
    <ligand>
        <name>Mn(2+)</name>
        <dbReference type="ChEBI" id="CHEBI:29035"/>
    </ligand>
</feature>
<dbReference type="EMBL" id="JACOOK010000001">
    <property type="protein sequence ID" value="MBC5615491.1"/>
    <property type="molecule type" value="Genomic_DNA"/>
</dbReference>
<evidence type="ECO:0000256" key="8">
    <source>
        <dbReference type="ARBA" id="ARBA00022723"/>
    </source>
</evidence>
<dbReference type="InterPro" id="IPR013709">
    <property type="entry name" value="2-isopropylmalate_synth_dimer"/>
</dbReference>
<comment type="similarity">
    <text evidence="2 11">Belongs to the alpha-IPM synthase/homocitrate synthase family. LeuA type 1 subfamily.</text>
</comment>
<evidence type="ECO:0000256" key="5">
    <source>
        <dbReference type="ARBA" id="ARBA00022430"/>
    </source>
</evidence>
<sequence length="504" mass="54678">MSEKLFIFDTTLRDGEQVPGCQLNTIEKIEVARALEELGVDILEAGFPISSPGDFNSVREISKAVSNPTICALTRAVQKDIDVAADALALAKHKRIHTGIGVSHSHIYDKLKSTPEEIIERAVAAVKHAKKYVEDVEFYAEDAGRADNEYLARVIEAVIKAGATVVNIPDTTGYCLPQEYGRKIKYLMENVGNIHKAIISTHCHNDLGMATANTLEAVINGARQAEVTINGIGERAGNTSLEEVVMALRCHKHLNVDTSINSKLLTSTSRMVASMMNMPVQANKAIVGRNAFAHSSGIHQDGVLKSRESYEIINPVDVGLDESVIALTARSGRAALNHRLELLGFKLEQKELDEVYAKFLELADKKKDVRDDDLLYLVGAATGEKVGKRIKLKYLQILTGTLIPTATVIVKIGDSERTATCTGNGPVDAAVKAIKTLINETVQITEFLIQAMNKGSDDVGRVHVQVKCGSMLVHGFSANTDVVKAAVEAFVDGLNLLNVTEKTE</sequence>
<comment type="pathway">
    <text evidence="1 11">Amino-acid biosynthesis; L-leucine biosynthesis; L-leucine from 3-methyl-2-oxobutanoate: step 1/4.</text>
</comment>
<dbReference type="SUPFAM" id="SSF51569">
    <property type="entry name" value="Aldolase"/>
    <property type="match status" value="1"/>
</dbReference>
<comment type="subunit">
    <text evidence="11">Homodimer.</text>
</comment>
<organism evidence="13 14">
    <name type="scientific">Alistipes hominis</name>
    <dbReference type="NCBI Taxonomy" id="2763015"/>
    <lineage>
        <taxon>Bacteria</taxon>
        <taxon>Pseudomonadati</taxon>
        <taxon>Bacteroidota</taxon>
        <taxon>Bacteroidia</taxon>
        <taxon>Bacteroidales</taxon>
        <taxon>Rikenellaceae</taxon>
        <taxon>Alistipes</taxon>
    </lineage>
</organism>
<dbReference type="InterPro" id="IPR054691">
    <property type="entry name" value="LeuA/HCS_post-cat"/>
</dbReference>
<dbReference type="Gene3D" id="1.10.238.260">
    <property type="match status" value="1"/>
</dbReference>
<feature type="binding site" evidence="11">
    <location>
        <position position="202"/>
    </location>
    <ligand>
        <name>Mn(2+)</name>
        <dbReference type="ChEBI" id="CHEBI:29035"/>
    </ligand>
</feature>
<dbReference type="PANTHER" id="PTHR10277:SF9">
    <property type="entry name" value="2-ISOPROPYLMALATE SYNTHASE 1, CHLOROPLASTIC-RELATED"/>
    <property type="match status" value="1"/>
</dbReference>
<reference evidence="13 14" key="1">
    <citation type="submission" date="2020-08" db="EMBL/GenBank/DDBJ databases">
        <title>Genome public.</title>
        <authorList>
            <person name="Liu C."/>
            <person name="Sun Q."/>
        </authorList>
    </citation>
    <scope>NUCLEOTIDE SEQUENCE [LARGE SCALE GENOMIC DNA]</scope>
    <source>
        <strain evidence="13 14">New-7</strain>
    </source>
</reference>
<dbReference type="RefSeq" id="WP_055203916.1">
    <property type="nucleotide sequence ID" value="NZ_JACOOK010000001.1"/>
</dbReference>
<comment type="cofactor">
    <cofactor evidence="11">
        <name>Mn(2+)</name>
        <dbReference type="ChEBI" id="CHEBI:29035"/>
    </cofactor>
</comment>
<dbReference type="GO" id="GO:0003852">
    <property type="term" value="F:2-isopropylmalate synthase activity"/>
    <property type="evidence" value="ECO:0007669"/>
    <property type="project" value="UniProtKB-EC"/>
</dbReference>
<dbReference type="Gene3D" id="3.30.160.270">
    <property type="match status" value="1"/>
</dbReference>
<name>A0ABR7CIK2_9BACT</name>
<dbReference type="InterPro" id="IPR000891">
    <property type="entry name" value="PYR_CT"/>
</dbReference>
<comment type="catalytic activity">
    <reaction evidence="11">
        <text>3-methyl-2-oxobutanoate + acetyl-CoA + H2O = (2S)-2-isopropylmalate + CoA + H(+)</text>
        <dbReference type="Rhea" id="RHEA:21524"/>
        <dbReference type="ChEBI" id="CHEBI:1178"/>
        <dbReference type="ChEBI" id="CHEBI:11851"/>
        <dbReference type="ChEBI" id="CHEBI:15377"/>
        <dbReference type="ChEBI" id="CHEBI:15378"/>
        <dbReference type="ChEBI" id="CHEBI:57287"/>
        <dbReference type="ChEBI" id="CHEBI:57288"/>
        <dbReference type="EC" id="2.3.3.13"/>
    </reaction>
</comment>
<proteinExistence type="inferred from homology"/>
<dbReference type="InterPro" id="IPR013785">
    <property type="entry name" value="Aldolase_TIM"/>
</dbReference>
<dbReference type="InterPro" id="IPR050073">
    <property type="entry name" value="2-IPM_HCS-like"/>
</dbReference>
<evidence type="ECO:0000256" key="10">
    <source>
        <dbReference type="ARBA" id="ARBA00023304"/>
    </source>
</evidence>
<dbReference type="InterPro" id="IPR002034">
    <property type="entry name" value="AIPM/Hcit_synth_CS"/>
</dbReference>
<evidence type="ECO:0000256" key="2">
    <source>
        <dbReference type="ARBA" id="ARBA00009396"/>
    </source>
</evidence>
<dbReference type="Pfam" id="PF00682">
    <property type="entry name" value="HMGL-like"/>
    <property type="match status" value="1"/>
</dbReference>
<evidence type="ECO:0000256" key="6">
    <source>
        <dbReference type="ARBA" id="ARBA00022605"/>
    </source>
</evidence>
<dbReference type="PROSITE" id="PS50991">
    <property type="entry name" value="PYR_CT"/>
    <property type="match status" value="1"/>
</dbReference>
<evidence type="ECO:0000256" key="7">
    <source>
        <dbReference type="ARBA" id="ARBA00022679"/>
    </source>
</evidence>
<keyword evidence="11" id="KW-0963">Cytoplasm</keyword>
<feature type="region of interest" description="Regulatory domain" evidence="11">
    <location>
        <begin position="391"/>
        <end position="504"/>
    </location>
</feature>
<dbReference type="PROSITE" id="PS00815">
    <property type="entry name" value="AIPM_HOMOCIT_SYNTH_1"/>
    <property type="match status" value="1"/>
</dbReference>
<dbReference type="PANTHER" id="PTHR10277">
    <property type="entry name" value="HOMOCITRATE SYNTHASE-RELATED"/>
    <property type="match status" value="1"/>
</dbReference>
<gene>
    <name evidence="11" type="primary">leuA</name>
    <name evidence="13" type="ORF">H8S08_00460</name>
</gene>
<evidence type="ECO:0000259" key="12">
    <source>
        <dbReference type="PROSITE" id="PS50991"/>
    </source>
</evidence>
<dbReference type="Gene3D" id="3.20.20.70">
    <property type="entry name" value="Aldolase class I"/>
    <property type="match status" value="1"/>
</dbReference>
<evidence type="ECO:0000313" key="14">
    <source>
        <dbReference type="Proteomes" id="UP000636891"/>
    </source>
</evidence>
<accession>A0ABR7CIK2</accession>
<evidence type="ECO:0000256" key="9">
    <source>
        <dbReference type="ARBA" id="ARBA00023211"/>
    </source>
</evidence>
<feature type="domain" description="Pyruvate carboxyltransferase" evidence="12">
    <location>
        <begin position="5"/>
        <end position="266"/>
    </location>
</feature>